<dbReference type="PANTHER" id="PTHR10039:SF15">
    <property type="entry name" value="NACHT DOMAIN-CONTAINING PROTEIN"/>
    <property type="match status" value="1"/>
</dbReference>
<organism evidence="2 3">
    <name type="scientific">Trichocladium antarcticum</name>
    <dbReference type="NCBI Taxonomy" id="1450529"/>
    <lineage>
        <taxon>Eukaryota</taxon>
        <taxon>Fungi</taxon>
        <taxon>Dikarya</taxon>
        <taxon>Ascomycota</taxon>
        <taxon>Pezizomycotina</taxon>
        <taxon>Sordariomycetes</taxon>
        <taxon>Sordariomycetidae</taxon>
        <taxon>Sordariales</taxon>
        <taxon>Chaetomiaceae</taxon>
        <taxon>Trichocladium</taxon>
    </lineage>
</organism>
<name>A0AAN6UHZ9_9PEZI</name>
<dbReference type="SUPFAM" id="SSF48403">
    <property type="entry name" value="Ankyrin repeat"/>
    <property type="match status" value="1"/>
</dbReference>
<dbReference type="Proteomes" id="UP001304895">
    <property type="component" value="Unassembled WGS sequence"/>
</dbReference>
<dbReference type="PROSITE" id="PS50088">
    <property type="entry name" value="ANK_REPEAT"/>
    <property type="match status" value="3"/>
</dbReference>
<reference evidence="2" key="2">
    <citation type="submission" date="2023-05" db="EMBL/GenBank/DDBJ databases">
        <authorList>
            <consortium name="Lawrence Berkeley National Laboratory"/>
            <person name="Steindorff A."/>
            <person name="Hensen N."/>
            <person name="Bonometti L."/>
            <person name="Westerberg I."/>
            <person name="Brannstrom I.O."/>
            <person name="Guillou S."/>
            <person name="Cros-Aarteil S."/>
            <person name="Calhoun S."/>
            <person name="Haridas S."/>
            <person name="Kuo A."/>
            <person name="Mondo S."/>
            <person name="Pangilinan J."/>
            <person name="Riley R."/>
            <person name="Labutti K."/>
            <person name="Andreopoulos B."/>
            <person name="Lipzen A."/>
            <person name="Chen C."/>
            <person name="Yanf M."/>
            <person name="Daum C."/>
            <person name="Ng V."/>
            <person name="Clum A."/>
            <person name="Ohm R."/>
            <person name="Martin F."/>
            <person name="Silar P."/>
            <person name="Natvig D."/>
            <person name="Lalanne C."/>
            <person name="Gautier V."/>
            <person name="Ament-Velasquez S.L."/>
            <person name="Kruys A."/>
            <person name="Hutchinson M.I."/>
            <person name="Powell A.J."/>
            <person name="Barry K."/>
            <person name="Miller A.N."/>
            <person name="Grigoriev I.V."/>
            <person name="Debuchy R."/>
            <person name="Gladieux P."/>
            <person name="Thoren M.H."/>
            <person name="Johannesson H."/>
        </authorList>
    </citation>
    <scope>NUCLEOTIDE SEQUENCE</scope>
    <source>
        <strain evidence="2">CBS 123565</strain>
    </source>
</reference>
<dbReference type="Gene3D" id="1.25.40.20">
    <property type="entry name" value="Ankyrin repeat-containing domain"/>
    <property type="match status" value="1"/>
</dbReference>
<evidence type="ECO:0000313" key="3">
    <source>
        <dbReference type="Proteomes" id="UP001304895"/>
    </source>
</evidence>
<accession>A0AAN6UHZ9</accession>
<feature type="repeat" description="ANK" evidence="1">
    <location>
        <begin position="597"/>
        <end position="629"/>
    </location>
</feature>
<gene>
    <name evidence="2" type="ORF">BT67DRAFT_457616</name>
</gene>
<dbReference type="PANTHER" id="PTHR10039">
    <property type="entry name" value="AMELOGENIN"/>
    <property type="match status" value="1"/>
</dbReference>
<feature type="repeat" description="ANK" evidence="1">
    <location>
        <begin position="495"/>
        <end position="527"/>
    </location>
</feature>
<evidence type="ECO:0000313" key="2">
    <source>
        <dbReference type="EMBL" id="KAK4132001.1"/>
    </source>
</evidence>
<proteinExistence type="predicted"/>
<dbReference type="Pfam" id="PF12796">
    <property type="entry name" value="Ank_2"/>
    <property type="match status" value="1"/>
</dbReference>
<comment type="caution">
    <text evidence="2">The sequence shown here is derived from an EMBL/GenBank/DDBJ whole genome shotgun (WGS) entry which is preliminary data.</text>
</comment>
<dbReference type="AlphaFoldDB" id="A0AAN6UHZ9"/>
<keyword evidence="1" id="KW-0040">ANK repeat</keyword>
<dbReference type="PROSITE" id="PS50297">
    <property type="entry name" value="ANK_REP_REGION"/>
    <property type="match status" value="1"/>
</dbReference>
<dbReference type="InterPro" id="IPR002110">
    <property type="entry name" value="Ankyrin_rpt"/>
</dbReference>
<dbReference type="InterPro" id="IPR036770">
    <property type="entry name" value="Ankyrin_rpt-contain_sf"/>
</dbReference>
<keyword evidence="3" id="KW-1185">Reference proteome</keyword>
<evidence type="ECO:0000256" key="1">
    <source>
        <dbReference type="PROSITE-ProRule" id="PRU00023"/>
    </source>
</evidence>
<feature type="repeat" description="ANK" evidence="1">
    <location>
        <begin position="460"/>
        <end position="493"/>
    </location>
</feature>
<dbReference type="EMBL" id="MU853420">
    <property type="protein sequence ID" value="KAK4132001.1"/>
    <property type="molecule type" value="Genomic_DNA"/>
</dbReference>
<sequence>MQRLSSGSGYKAITFCIDALDECDHVDSLLINLREIHKTLSTRCRVKFMVSSRRDVTVGNTLALDFEMLDLDNPSLKLTKLELNNFVRTQVLERESLGIGARLLNGHHRMLEESLVDTITWQSQGMFLWAKLQLAIFFPSRPINTPEEVEERIRKLWRSGGDGLTPDLNLVYDQIYMANTTWDRTIASRAYEIVLGACTGISMECLAAIIRYRSSSTHDECESINPDLIQRICGNFLVEDQNDIVIFSHQSVREYLLQRPGAEYSPSNVHAQLATSCLWLLNRHLLKSVDGSFGQGIGPHCQPSLDPHSSSSEDGHPEADLPWFSRPLLLRGVYDLNGKVLDFDSLFGYASIFWADHFSKSGLKNRVSGGVLDLLLKQFITGEDKDKWSGNSRESTPFTRWQSFINSLERIFENNYDPLRDAGSAIDPPNPIVLVTIWGLTEVLDHITPELPVFGYQTSRGKSLLALAVEYTQKTSVLQSLLDRGAGIDEINIVDGRTAIHTAAKGSNNDAVKFLMGRQANLKIRGTNCDASLIVDAARKCSAEILEVLLEKWDDDEDIYGALASACGRGDFNNVAQVLARFTPDALETWLKGQPDGGTFAVQQAAAAGNNHAITALLEAGATINLAGKDWTTPLQSAVKQRDVEMFSTLLGNIPHRESPDIALGSTLRCIVWEAIGFTDPYIQNRHFNIQDRQIVKEFVDFLLDHGAVSSRDLDSQGDVERHGL</sequence>
<protein>
    <submittedName>
        <fullName evidence="2">Ankyrin</fullName>
    </submittedName>
</protein>
<dbReference type="SMART" id="SM00248">
    <property type="entry name" value="ANK"/>
    <property type="match status" value="4"/>
</dbReference>
<reference evidence="2" key="1">
    <citation type="journal article" date="2023" name="Mol. Phylogenet. Evol.">
        <title>Genome-scale phylogeny and comparative genomics of the fungal order Sordariales.</title>
        <authorList>
            <person name="Hensen N."/>
            <person name="Bonometti L."/>
            <person name="Westerberg I."/>
            <person name="Brannstrom I.O."/>
            <person name="Guillou S."/>
            <person name="Cros-Aarteil S."/>
            <person name="Calhoun S."/>
            <person name="Haridas S."/>
            <person name="Kuo A."/>
            <person name="Mondo S."/>
            <person name="Pangilinan J."/>
            <person name="Riley R."/>
            <person name="LaButti K."/>
            <person name="Andreopoulos B."/>
            <person name="Lipzen A."/>
            <person name="Chen C."/>
            <person name="Yan M."/>
            <person name="Daum C."/>
            <person name="Ng V."/>
            <person name="Clum A."/>
            <person name="Steindorff A."/>
            <person name="Ohm R.A."/>
            <person name="Martin F."/>
            <person name="Silar P."/>
            <person name="Natvig D.O."/>
            <person name="Lalanne C."/>
            <person name="Gautier V."/>
            <person name="Ament-Velasquez S.L."/>
            <person name="Kruys A."/>
            <person name="Hutchinson M.I."/>
            <person name="Powell A.J."/>
            <person name="Barry K."/>
            <person name="Miller A.N."/>
            <person name="Grigoriev I.V."/>
            <person name="Debuchy R."/>
            <person name="Gladieux P."/>
            <person name="Hiltunen Thoren M."/>
            <person name="Johannesson H."/>
        </authorList>
    </citation>
    <scope>NUCLEOTIDE SEQUENCE</scope>
    <source>
        <strain evidence="2">CBS 123565</strain>
    </source>
</reference>